<evidence type="ECO:0000313" key="1">
    <source>
        <dbReference type="EMBL" id="PWR22528.1"/>
    </source>
</evidence>
<comment type="caution">
    <text evidence="1">The sequence shown here is derived from an EMBL/GenBank/DDBJ whole genome shotgun (WGS) entry which is preliminary data.</text>
</comment>
<dbReference type="AlphaFoldDB" id="A0A317E5Z2"/>
<dbReference type="RefSeq" id="WP_109905932.1">
    <property type="nucleotide sequence ID" value="NZ_QGLE01000006.1"/>
</dbReference>
<sequence>MRAGQSRRHHAGGIAAACLALLIQILLPALHGVAMARQARPPAGGEMTVVICTLYGYQVVPLSKLVGGNTGKSEDRTPPAGQVSRICALCQAIIQADLAPPPGIDLPAPLPAAVAVAPWGHVAGRVLPADPRAIPQPRAPPALHA</sequence>
<dbReference type="InterPro" id="IPR021333">
    <property type="entry name" value="DUF2946"/>
</dbReference>
<evidence type="ECO:0008006" key="3">
    <source>
        <dbReference type="Google" id="ProtNLM"/>
    </source>
</evidence>
<evidence type="ECO:0000313" key="2">
    <source>
        <dbReference type="Proteomes" id="UP000245461"/>
    </source>
</evidence>
<dbReference type="Proteomes" id="UP000245461">
    <property type="component" value="Unassembled WGS sequence"/>
</dbReference>
<name>A0A317E5Z2_9PROT</name>
<protein>
    <recommendedName>
        <fullName evidence="3">DUF2946 domain-containing protein</fullName>
    </recommendedName>
</protein>
<accession>A0A317E5Z2</accession>
<dbReference type="OrthoDB" id="10010982at2"/>
<reference evidence="1 2" key="1">
    <citation type="submission" date="2018-05" db="EMBL/GenBank/DDBJ databases">
        <title>Zavarzinia sp. HR-AS.</title>
        <authorList>
            <person name="Lee Y."/>
            <person name="Jeon C.O."/>
        </authorList>
    </citation>
    <scope>NUCLEOTIDE SEQUENCE [LARGE SCALE GENOMIC DNA]</scope>
    <source>
        <strain evidence="1 2">HR-AS</strain>
    </source>
</reference>
<gene>
    <name evidence="1" type="ORF">DKG74_11675</name>
</gene>
<dbReference type="EMBL" id="QGLE01000006">
    <property type="protein sequence ID" value="PWR22528.1"/>
    <property type="molecule type" value="Genomic_DNA"/>
</dbReference>
<dbReference type="Pfam" id="PF11162">
    <property type="entry name" value="DUF2946"/>
    <property type="match status" value="1"/>
</dbReference>
<proteinExistence type="predicted"/>
<keyword evidence="2" id="KW-1185">Reference proteome</keyword>
<organism evidence="1 2">
    <name type="scientific">Zavarzinia aquatilis</name>
    <dbReference type="NCBI Taxonomy" id="2211142"/>
    <lineage>
        <taxon>Bacteria</taxon>
        <taxon>Pseudomonadati</taxon>
        <taxon>Pseudomonadota</taxon>
        <taxon>Alphaproteobacteria</taxon>
        <taxon>Rhodospirillales</taxon>
        <taxon>Zavarziniaceae</taxon>
        <taxon>Zavarzinia</taxon>
    </lineage>
</organism>